<accession>A0A0F9D6R1</accession>
<dbReference type="EMBL" id="LAZR01030169">
    <property type="protein sequence ID" value="KKL57428.1"/>
    <property type="molecule type" value="Genomic_DNA"/>
</dbReference>
<proteinExistence type="predicted"/>
<sequence length="66" mass="7098">MAKDEAAPSNADIVFETFLARNEVLPLVRTLLRAAFAAGILHEMENRLGAIDVPCSNPTKETADAT</sequence>
<reference evidence="1" key="1">
    <citation type="journal article" date="2015" name="Nature">
        <title>Complex archaea that bridge the gap between prokaryotes and eukaryotes.</title>
        <authorList>
            <person name="Spang A."/>
            <person name="Saw J.H."/>
            <person name="Jorgensen S.L."/>
            <person name="Zaremba-Niedzwiedzka K."/>
            <person name="Martijn J."/>
            <person name="Lind A.E."/>
            <person name="van Eijk R."/>
            <person name="Schleper C."/>
            <person name="Guy L."/>
            <person name="Ettema T.J."/>
        </authorList>
    </citation>
    <scope>NUCLEOTIDE SEQUENCE</scope>
</reference>
<name>A0A0F9D6R1_9ZZZZ</name>
<organism evidence="1">
    <name type="scientific">marine sediment metagenome</name>
    <dbReference type="NCBI Taxonomy" id="412755"/>
    <lineage>
        <taxon>unclassified sequences</taxon>
        <taxon>metagenomes</taxon>
        <taxon>ecological metagenomes</taxon>
    </lineage>
</organism>
<gene>
    <name evidence="1" type="ORF">LCGC14_2235520</name>
</gene>
<comment type="caution">
    <text evidence="1">The sequence shown here is derived from an EMBL/GenBank/DDBJ whole genome shotgun (WGS) entry which is preliminary data.</text>
</comment>
<evidence type="ECO:0000313" key="1">
    <source>
        <dbReference type="EMBL" id="KKL57428.1"/>
    </source>
</evidence>
<dbReference type="AlphaFoldDB" id="A0A0F9D6R1"/>
<protein>
    <submittedName>
        <fullName evidence="1">Uncharacterized protein</fullName>
    </submittedName>
</protein>